<comment type="caution">
    <text evidence="7">The sequence shown here is derived from an EMBL/GenBank/DDBJ whole genome shotgun (WGS) entry which is preliminary data.</text>
</comment>
<comment type="similarity">
    <text evidence="1 5">Belongs to the iron/ascorbate-dependent oxidoreductase family.</text>
</comment>
<dbReference type="AlphaFoldDB" id="A0A432YPZ6"/>
<dbReference type="PANTHER" id="PTHR10209">
    <property type="entry name" value="OXIDOREDUCTASE, 2OG-FE II OXYGENASE FAMILY PROTEIN"/>
    <property type="match status" value="1"/>
</dbReference>
<reference evidence="8" key="1">
    <citation type="journal article" date="2018" name="Front. Microbiol.">
        <title>Genome-Based Analysis Reveals the Taxonomy and Diversity of the Family Idiomarinaceae.</title>
        <authorList>
            <person name="Liu Y."/>
            <person name="Lai Q."/>
            <person name="Shao Z."/>
        </authorList>
    </citation>
    <scope>NUCLEOTIDE SEQUENCE [LARGE SCALE GENOMIC DNA]</scope>
    <source>
        <strain evidence="8">CVS-6</strain>
    </source>
</reference>
<keyword evidence="8" id="KW-1185">Reference proteome</keyword>
<dbReference type="GO" id="GO:0016491">
    <property type="term" value="F:oxidoreductase activity"/>
    <property type="evidence" value="ECO:0007669"/>
    <property type="project" value="UniProtKB-KW"/>
</dbReference>
<dbReference type="Gene3D" id="2.60.120.330">
    <property type="entry name" value="B-lactam Antibiotic, Isopenicillin N Synthase, Chain"/>
    <property type="match status" value="1"/>
</dbReference>
<dbReference type="EMBL" id="PIPY01000002">
    <property type="protein sequence ID" value="RUO63097.1"/>
    <property type="molecule type" value="Genomic_DNA"/>
</dbReference>
<dbReference type="OrthoDB" id="21825at2"/>
<evidence type="ECO:0000256" key="3">
    <source>
        <dbReference type="ARBA" id="ARBA00023002"/>
    </source>
</evidence>
<dbReference type="Proteomes" id="UP000288259">
    <property type="component" value="Unassembled WGS sequence"/>
</dbReference>
<evidence type="ECO:0000256" key="2">
    <source>
        <dbReference type="ARBA" id="ARBA00022723"/>
    </source>
</evidence>
<evidence type="ECO:0000313" key="8">
    <source>
        <dbReference type="Proteomes" id="UP000288259"/>
    </source>
</evidence>
<keyword evidence="3 5" id="KW-0560">Oxidoreductase</keyword>
<keyword evidence="2 5" id="KW-0479">Metal-binding</keyword>
<evidence type="ECO:0000256" key="5">
    <source>
        <dbReference type="RuleBase" id="RU003682"/>
    </source>
</evidence>
<evidence type="ECO:0000256" key="4">
    <source>
        <dbReference type="ARBA" id="ARBA00023004"/>
    </source>
</evidence>
<name>A0A432YPZ6_9GAMM</name>
<dbReference type="InterPro" id="IPR005123">
    <property type="entry name" value="Oxoglu/Fe-dep_dioxygenase_dom"/>
</dbReference>
<organism evidence="7 8">
    <name type="scientific">Pseudidiomarina insulisalsae</name>
    <dbReference type="NCBI Taxonomy" id="575789"/>
    <lineage>
        <taxon>Bacteria</taxon>
        <taxon>Pseudomonadati</taxon>
        <taxon>Pseudomonadota</taxon>
        <taxon>Gammaproteobacteria</taxon>
        <taxon>Alteromonadales</taxon>
        <taxon>Idiomarinaceae</taxon>
        <taxon>Pseudidiomarina</taxon>
    </lineage>
</organism>
<feature type="domain" description="Fe2OG dioxygenase" evidence="6">
    <location>
        <begin position="170"/>
        <end position="268"/>
    </location>
</feature>
<evidence type="ECO:0000256" key="1">
    <source>
        <dbReference type="ARBA" id="ARBA00008056"/>
    </source>
</evidence>
<evidence type="ECO:0000313" key="7">
    <source>
        <dbReference type="EMBL" id="RUO63097.1"/>
    </source>
</evidence>
<dbReference type="GO" id="GO:0046872">
    <property type="term" value="F:metal ion binding"/>
    <property type="evidence" value="ECO:0007669"/>
    <property type="project" value="UniProtKB-KW"/>
</dbReference>
<dbReference type="Pfam" id="PF03171">
    <property type="entry name" value="2OG-FeII_Oxy"/>
    <property type="match status" value="1"/>
</dbReference>
<dbReference type="PANTHER" id="PTHR10209:SF885">
    <property type="entry name" value="2OG-FE(II) OXYGENASE FAMILY, PUTATIVE (AFU_ORTHOLOGUE AFUA_2G00750)-RELATED"/>
    <property type="match status" value="1"/>
</dbReference>
<protein>
    <submittedName>
        <fullName evidence="7">2-oxobutyrate oxidase</fullName>
    </submittedName>
</protein>
<dbReference type="InterPro" id="IPR027443">
    <property type="entry name" value="IPNS-like_sf"/>
</dbReference>
<accession>A0A432YPZ6</accession>
<dbReference type="SUPFAM" id="SSF51197">
    <property type="entry name" value="Clavaminate synthase-like"/>
    <property type="match status" value="1"/>
</dbReference>
<dbReference type="PROSITE" id="PS51471">
    <property type="entry name" value="FE2OG_OXY"/>
    <property type="match status" value="1"/>
</dbReference>
<dbReference type="RefSeq" id="WP_126753663.1">
    <property type="nucleotide sequence ID" value="NZ_PIPY01000002.1"/>
</dbReference>
<proteinExistence type="inferred from homology"/>
<dbReference type="InterPro" id="IPR026992">
    <property type="entry name" value="DIOX_N"/>
</dbReference>
<dbReference type="InterPro" id="IPR044861">
    <property type="entry name" value="IPNS-like_FE2OG_OXY"/>
</dbReference>
<dbReference type="Pfam" id="PF14226">
    <property type="entry name" value="DIOX_N"/>
    <property type="match status" value="1"/>
</dbReference>
<sequence length="349" mass="38527">MNAATLPIISMTSLNTNEGLAQLRYAASEVGFFYLVDHGIESDAQRHYLALSKHFFQLSAEDKQEVDMSHSPHFRGYNAVGNEMTAGLLDAREQFDWMNEELSLAPEQLQQPWQKLIGPNLWPTAMPSLKPALLTLQRELSDITVTLLQKLCQSLGVERNALDATIGEQPYTHAKLIRYPAQDAVQQGVGAHKDPGYLTLVMQDQQSGLKVERGSEWVDVEPIPGALVVNIGELLELASNGLLKATNHKVESPTNGIERYSIAFFMAAQLSATVPVLALPPELKARATGPSTDPNNPLLNDVGNNVLKGRLRSHPHVTKKHYCDNSLRSLLAKNFAHMLTADMCDECRV</sequence>
<gene>
    <name evidence="7" type="ORF">CWI71_02420</name>
</gene>
<keyword evidence="4 5" id="KW-0408">Iron</keyword>
<evidence type="ECO:0000259" key="6">
    <source>
        <dbReference type="PROSITE" id="PS51471"/>
    </source>
</evidence>
<dbReference type="PRINTS" id="PR00682">
    <property type="entry name" value="IPNSYNTHASE"/>
</dbReference>